<evidence type="ECO:0000313" key="3">
    <source>
        <dbReference type="Proteomes" id="UP000592294"/>
    </source>
</evidence>
<name>A0A850RFS8_9GAMM</name>
<dbReference type="RefSeq" id="WP_176976760.1">
    <property type="nucleotide sequence ID" value="NZ_JABZEO010000007.1"/>
</dbReference>
<dbReference type="EMBL" id="JABZEO010000007">
    <property type="protein sequence ID" value="NVZ10022.1"/>
    <property type="molecule type" value="Genomic_DNA"/>
</dbReference>
<dbReference type="InterPro" id="IPR012912">
    <property type="entry name" value="Plasmid_pRiA4b_Orf3-like"/>
</dbReference>
<dbReference type="Proteomes" id="UP000592294">
    <property type="component" value="Unassembled WGS sequence"/>
</dbReference>
<dbReference type="SUPFAM" id="SSF159941">
    <property type="entry name" value="MM3350-like"/>
    <property type="match status" value="1"/>
</dbReference>
<sequence>MKNIYQLKVVLNGVKPPIWRRILVPSDIELGSLHLVLQLVMGWTNSHLHQFISGRTFYGIKDDEFSFGLEVKDENKYTLNKLLESEKETIVYEYDFGDSWEHKIILEKILPYEKDKKLPLCIKGKRACPPEDCGGIWGYQELLNTLSDPENPEYEEMLEWLGGGFDPEAFDIAETNEQLSAYFR</sequence>
<dbReference type="Gene3D" id="3.10.290.30">
    <property type="entry name" value="MM3350-like"/>
    <property type="match status" value="1"/>
</dbReference>
<protein>
    <submittedName>
        <fullName evidence="2">Plasmid pRiA4b ORF-3 family protein</fullName>
    </submittedName>
</protein>
<dbReference type="AlphaFoldDB" id="A0A850RFS8"/>
<dbReference type="InterPro" id="IPR024047">
    <property type="entry name" value="MM3350-like_sf"/>
</dbReference>
<dbReference type="Pfam" id="PF07929">
    <property type="entry name" value="PRiA4_ORF3"/>
    <property type="match status" value="1"/>
</dbReference>
<keyword evidence="3" id="KW-1185">Reference proteome</keyword>
<reference evidence="2 3" key="1">
    <citation type="submission" date="2020-06" db="EMBL/GenBank/DDBJ databases">
        <title>Whole-genome sequence of Allochromatium humboldtianum DSM 21881, type strain.</title>
        <authorList>
            <person name="Kyndt J.A."/>
            <person name="Meyer T.E."/>
        </authorList>
    </citation>
    <scope>NUCLEOTIDE SEQUENCE [LARGE SCALE GENOMIC DNA]</scope>
    <source>
        <strain evidence="2 3">DSM 21881</strain>
    </source>
</reference>
<proteinExistence type="predicted"/>
<dbReference type="PANTHER" id="PTHR41878:SF1">
    <property type="entry name" value="TNPR PROTEIN"/>
    <property type="match status" value="1"/>
</dbReference>
<organism evidence="2 3">
    <name type="scientific">Allochromatium humboldtianum</name>
    <dbReference type="NCBI Taxonomy" id="504901"/>
    <lineage>
        <taxon>Bacteria</taxon>
        <taxon>Pseudomonadati</taxon>
        <taxon>Pseudomonadota</taxon>
        <taxon>Gammaproteobacteria</taxon>
        <taxon>Chromatiales</taxon>
        <taxon>Chromatiaceae</taxon>
        <taxon>Allochromatium</taxon>
    </lineage>
</organism>
<accession>A0A850RFS8</accession>
<feature type="domain" description="Plasmid pRiA4b Orf3-like" evidence="1">
    <location>
        <begin position="4"/>
        <end position="173"/>
    </location>
</feature>
<evidence type="ECO:0000313" key="2">
    <source>
        <dbReference type="EMBL" id="NVZ10022.1"/>
    </source>
</evidence>
<gene>
    <name evidence="2" type="ORF">HW932_12195</name>
</gene>
<evidence type="ECO:0000259" key="1">
    <source>
        <dbReference type="Pfam" id="PF07929"/>
    </source>
</evidence>
<dbReference type="PANTHER" id="PTHR41878">
    <property type="entry name" value="LEXA REPRESSOR-RELATED"/>
    <property type="match status" value="1"/>
</dbReference>
<comment type="caution">
    <text evidence="2">The sequence shown here is derived from an EMBL/GenBank/DDBJ whole genome shotgun (WGS) entry which is preliminary data.</text>
</comment>